<gene>
    <name evidence="3" type="ORF">ISU10_02360</name>
</gene>
<protein>
    <submittedName>
        <fullName evidence="3">DUF262 domain-containing protein</fullName>
    </submittedName>
</protein>
<proteinExistence type="predicted"/>
<dbReference type="AlphaFoldDB" id="A0A930VHA5"/>
<dbReference type="InterPro" id="IPR004919">
    <property type="entry name" value="GmrSD_N"/>
</dbReference>
<evidence type="ECO:0000259" key="1">
    <source>
        <dbReference type="Pfam" id="PF03235"/>
    </source>
</evidence>
<dbReference type="PANTHER" id="PTHR35149">
    <property type="entry name" value="SLL5132 PROTEIN"/>
    <property type="match status" value="1"/>
</dbReference>
<feature type="domain" description="GmrSD restriction endonucleases C-terminal" evidence="2">
    <location>
        <begin position="434"/>
        <end position="583"/>
    </location>
</feature>
<name>A0A930VHA5_9ACTN</name>
<feature type="domain" description="GmrSD restriction endonucleases N-terminal" evidence="1">
    <location>
        <begin position="17"/>
        <end position="237"/>
    </location>
</feature>
<dbReference type="Pfam" id="PF03235">
    <property type="entry name" value="GmrSD_N"/>
    <property type="match status" value="1"/>
</dbReference>
<reference evidence="3" key="1">
    <citation type="submission" date="2020-11" db="EMBL/GenBank/DDBJ databases">
        <title>Nocardioides cynanchi sp. nov., isolated from soil of rhizosphere of Cynanchum wilfordii.</title>
        <authorList>
            <person name="Lee J.-S."/>
            <person name="Suh M.K."/>
            <person name="Kim J.-S."/>
        </authorList>
    </citation>
    <scope>NUCLEOTIDE SEQUENCE</scope>
    <source>
        <strain evidence="3">KCTC 19276</strain>
    </source>
</reference>
<evidence type="ECO:0000259" key="2">
    <source>
        <dbReference type="Pfam" id="PF07510"/>
    </source>
</evidence>
<evidence type="ECO:0000313" key="4">
    <source>
        <dbReference type="Proteomes" id="UP000660668"/>
    </source>
</evidence>
<dbReference type="PANTHER" id="PTHR35149:SF2">
    <property type="entry name" value="DUF262 DOMAIN-CONTAINING PROTEIN"/>
    <property type="match status" value="1"/>
</dbReference>
<sequence>MIKSANQHPVFSLMSPQSNVLYKVPPYQREYSWQRAQWEALFDDLIEAEGAHFLGTIICLDQSVDALEATVFEVIDGQQRLTTLTLLMAAIHSILNEQVSDLDEDVKIDLVNLRRQIVRKGDTAPRLTPQRQGSNYNDFLYVLGQAGLPVDGSWTGYLSLRKIYKCFHHFKAEILELAETRDTSPVEAALDVLAAVNKAIIVKIEVASHSDAFVLFESLNNRGMPLTPVDLIKNHLLAQSERKQVMTVEDAFKLWNQMLTSLGDSYANQERFLRHYYNAFKLDLPQVPNAPVATKASLIRIYEALVSHDVENFMDDLLPASAAYGRITGVLDEEQPLDKAFAQLNRAQAAPSFVLLLWLLRRRDTLVIGDPQLERVASHLVDFFVRRNLTGFPQTYALPRLFMDMITALEGGQYQGDDVPAAVLNRLRQASSTEQVFRERLLGPVYEENSDVARFVLATLAEDAMTKESWQDLWRRERGHYVWTIEHVLPQGQNLPAGWIEMLGGSEAAVAVQGEHVHRLGNLTITGYNSTLSNKSFGEKKHRKDSFGRPIGYANGLSLNAYLMETETWTAEQIEERTVLLADQVASRFALA</sequence>
<comment type="caution">
    <text evidence="3">The sequence shown here is derived from an EMBL/GenBank/DDBJ whole genome shotgun (WGS) entry which is preliminary data.</text>
</comment>
<dbReference type="Pfam" id="PF07510">
    <property type="entry name" value="GmrSD_C"/>
    <property type="match status" value="1"/>
</dbReference>
<dbReference type="InterPro" id="IPR011089">
    <property type="entry name" value="GmrSD_C"/>
</dbReference>
<evidence type="ECO:0000313" key="3">
    <source>
        <dbReference type="EMBL" id="MBF4766608.1"/>
    </source>
</evidence>
<dbReference type="Proteomes" id="UP000660668">
    <property type="component" value="Unassembled WGS sequence"/>
</dbReference>
<dbReference type="EMBL" id="JADKPO010000002">
    <property type="protein sequence ID" value="MBF4766608.1"/>
    <property type="molecule type" value="Genomic_DNA"/>
</dbReference>
<dbReference type="RefSeq" id="WP_194694763.1">
    <property type="nucleotide sequence ID" value="NZ_JADKPO010000002.1"/>
</dbReference>
<accession>A0A930VHA5</accession>
<keyword evidence="4" id="KW-1185">Reference proteome</keyword>
<organism evidence="3 4">
    <name type="scientific">Nocardioides agariphilus</name>
    <dbReference type="NCBI Taxonomy" id="433664"/>
    <lineage>
        <taxon>Bacteria</taxon>
        <taxon>Bacillati</taxon>
        <taxon>Actinomycetota</taxon>
        <taxon>Actinomycetes</taxon>
        <taxon>Propionibacteriales</taxon>
        <taxon>Nocardioidaceae</taxon>
        <taxon>Nocardioides</taxon>
    </lineage>
</organism>